<name>A0A814BW74_9BILA</name>
<comment type="subcellular location">
    <subcellularLocation>
        <location evidence="1">Nucleus</location>
    </subcellularLocation>
</comment>
<evidence type="ECO:0000313" key="5">
    <source>
        <dbReference type="EMBL" id="CAF0988967.1"/>
    </source>
</evidence>
<dbReference type="Proteomes" id="UP000663854">
    <property type="component" value="Unassembled WGS sequence"/>
</dbReference>
<evidence type="ECO:0000313" key="6">
    <source>
        <dbReference type="Proteomes" id="UP000663854"/>
    </source>
</evidence>
<accession>A0A814BW74</accession>
<evidence type="ECO:0000256" key="1">
    <source>
        <dbReference type="ARBA" id="ARBA00004123"/>
    </source>
</evidence>
<feature type="domain" description="Spp2/MOS2 G-patch" evidence="3">
    <location>
        <begin position="68"/>
        <end position="115"/>
    </location>
</feature>
<protein>
    <recommendedName>
        <fullName evidence="3">Spp2/MOS2 G-patch domain-containing protein</fullName>
    </recommendedName>
</protein>
<dbReference type="EMBL" id="CAJNOH010000183">
    <property type="protein sequence ID" value="CAF0931967.1"/>
    <property type="molecule type" value="Genomic_DNA"/>
</dbReference>
<dbReference type="EMBL" id="CAJNOL010000294">
    <property type="protein sequence ID" value="CAF0988967.1"/>
    <property type="molecule type" value="Genomic_DNA"/>
</dbReference>
<dbReference type="AlphaFoldDB" id="A0A814BW74"/>
<gene>
    <name evidence="5" type="ORF">JXQ802_LOCUS13571</name>
    <name evidence="4" type="ORF">PYM288_LOCUS11103</name>
</gene>
<comment type="caution">
    <text evidence="4">The sequence shown here is derived from an EMBL/GenBank/DDBJ whole genome shotgun (WGS) entry which is preliminary data.</text>
</comment>
<proteinExistence type="predicted"/>
<organism evidence="4 6">
    <name type="scientific">Rotaria sordida</name>
    <dbReference type="NCBI Taxonomy" id="392033"/>
    <lineage>
        <taxon>Eukaryota</taxon>
        <taxon>Metazoa</taxon>
        <taxon>Spiralia</taxon>
        <taxon>Gnathifera</taxon>
        <taxon>Rotifera</taxon>
        <taxon>Eurotatoria</taxon>
        <taxon>Bdelloidea</taxon>
        <taxon>Philodinida</taxon>
        <taxon>Philodinidae</taxon>
        <taxon>Rotaria</taxon>
    </lineage>
</organism>
<dbReference type="InterPro" id="IPR026822">
    <property type="entry name" value="Spp2/MOS2_G-patch"/>
</dbReference>
<dbReference type="GO" id="GO:0005634">
    <property type="term" value="C:nucleus"/>
    <property type="evidence" value="ECO:0007669"/>
    <property type="project" value="UniProtKB-SubCell"/>
</dbReference>
<evidence type="ECO:0000313" key="4">
    <source>
        <dbReference type="EMBL" id="CAF0931967.1"/>
    </source>
</evidence>
<keyword evidence="2" id="KW-0539">Nucleus</keyword>
<reference evidence="4" key="1">
    <citation type="submission" date="2021-02" db="EMBL/GenBank/DDBJ databases">
        <authorList>
            <person name="Nowell W R."/>
        </authorList>
    </citation>
    <scope>NUCLEOTIDE SEQUENCE</scope>
</reference>
<sequence length="134" mass="15375">MSTSTVNKKELVIAGQTNVYYKFLNLKQNQRNKNETIRVHTIEKGSISSFMNNFNSDENIIEEKEIKNTDYEQVPIEKCGMAVLHGMGYKDDASRGISNKNQVDGFVPKIRPHGLELDADRKILQKNELIKLKF</sequence>
<dbReference type="Proteomes" id="UP000663870">
    <property type="component" value="Unassembled WGS sequence"/>
</dbReference>
<dbReference type="Pfam" id="PF12656">
    <property type="entry name" value="G-patch_2"/>
    <property type="match status" value="1"/>
</dbReference>
<keyword evidence="7" id="KW-1185">Reference proteome</keyword>
<evidence type="ECO:0000313" key="7">
    <source>
        <dbReference type="Proteomes" id="UP000663870"/>
    </source>
</evidence>
<evidence type="ECO:0000259" key="3">
    <source>
        <dbReference type="Pfam" id="PF12656"/>
    </source>
</evidence>
<evidence type="ECO:0000256" key="2">
    <source>
        <dbReference type="ARBA" id="ARBA00023242"/>
    </source>
</evidence>